<dbReference type="EMBL" id="CAUYUJ010002831">
    <property type="protein sequence ID" value="CAK0802564.1"/>
    <property type="molecule type" value="Genomic_DNA"/>
</dbReference>
<dbReference type="Proteomes" id="UP001189429">
    <property type="component" value="Unassembled WGS sequence"/>
</dbReference>
<dbReference type="InterPro" id="IPR001394">
    <property type="entry name" value="Peptidase_C19_UCH"/>
</dbReference>
<sequence>ALSIKPNSTADLRRGGRSSAMVQVRGPTLTARGAWWRPWEDALPVKEPEEAAPGVLPGLANLGNTCFMNAVLQCLLNTPGWLAEACRAFDRPGGEGGQQSSKALLGRCFAQLAAEYNSTQGRPLAGRNAALRNMKAAIADLDPQYAGCEQQDAYEFLGCMLEGLE</sequence>
<keyword evidence="3" id="KW-1185">Reference proteome</keyword>
<dbReference type="InterPro" id="IPR028889">
    <property type="entry name" value="USP"/>
</dbReference>
<organism evidence="2 3">
    <name type="scientific">Prorocentrum cordatum</name>
    <dbReference type="NCBI Taxonomy" id="2364126"/>
    <lineage>
        <taxon>Eukaryota</taxon>
        <taxon>Sar</taxon>
        <taxon>Alveolata</taxon>
        <taxon>Dinophyceae</taxon>
        <taxon>Prorocentrales</taxon>
        <taxon>Prorocentraceae</taxon>
        <taxon>Prorocentrum</taxon>
    </lineage>
</organism>
<dbReference type="InterPro" id="IPR050185">
    <property type="entry name" value="Ub_carboxyl-term_hydrolase"/>
</dbReference>
<evidence type="ECO:0000259" key="1">
    <source>
        <dbReference type="PROSITE" id="PS50235"/>
    </source>
</evidence>
<feature type="non-terminal residue" evidence="2">
    <location>
        <position position="165"/>
    </location>
</feature>
<dbReference type="PROSITE" id="PS50235">
    <property type="entry name" value="USP_3"/>
    <property type="match status" value="1"/>
</dbReference>
<evidence type="ECO:0000313" key="3">
    <source>
        <dbReference type="Proteomes" id="UP001189429"/>
    </source>
</evidence>
<dbReference type="Pfam" id="PF00443">
    <property type="entry name" value="UCH"/>
    <property type="match status" value="1"/>
</dbReference>
<feature type="non-terminal residue" evidence="2">
    <location>
        <position position="1"/>
    </location>
</feature>
<protein>
    <recommendedName>
        <fullName evidence="1">USP domain-containing protein</fullName>
    </recommendedName>
</protein>
<feature type="domain" description="USP" evidence="1">
    <location>
        <begin position="57"/>
        <end position="165"/>
    </location>
</feature>
<name>A0ABN9QG41_9DINO</name>
<gene>
    <name evidence="2" type="ORF">PCOR1329_LOCUS10046</name>
</gene>
<dbReference type="InterPro" id="IPR038765">
    <property type="entry name" value="Papain-like_cys_pep_sf"/>
</dbReference>
<dbReference type="PROSITE" id="PS00972">
    <property type="entry name" value="USP_1"/>
    <property type="match status" value="1"/>
</dbReference>
<dbReference type="PANTHER" id="PTHR21646">
    <property type="entry name" value="UBIQUITIN CARBOXYL-TERMINAL HYDROLASE"/>
    <property type="match status" value="1"/>
</dbReference>
<evidence type="ECO:0000313" key="2">
    <source>
        <dbReference type="EMBL" id="CAK0802564.1"/>
    </source>
</evidence>
<proteinExistence type="predicted"/>
<comment type="caution">
    <text evidence="2">The sequence shown here is derived from an EMBL/GenBank/DDBJ whole genome shotgun (WGS) entry which is preliminary data.</text>
</comment>
<reference evidence="2" key="1">
    <citation type="submission" date="2023-10" db="EMBL/GenBank/DDBJ databases">
        <authorList>
            <person name="Chen Y."/>
            <person name="Shah S."/>
            <person name="Dougan E. K."/>
            <person name="Thang M."/>
            <person name="Chan C."/>
        </authorList>
    </citation>
    <scope>NUCLEOTIDE SEQUENCE [LARGE SCALE GENOMIC DNA]</scope>
</reference>
<dbReference type="Gene3D" id="3.90.70.10">
    <property type="entry name" value="Cysteine proteinases"/>
    <property type="match status" value="1"/>
</dbReference>
<accession>A0ABN9QG41</accession>
<dbReference type="InterPro" id="IPR018200">
    <property type="entry name" value="USP_CS"/>
</dbReference>
<dbReference type="SUPFAM" id="SSF54001">
    <property type="entry name" value="Cysteine proteinases"/>
    <property type="match status" value="1"/>
</dbReference>